<feature type="region of interest" description="Disordered" evidence="1">
    <location>
        <begin position="1"/>
        <end position="20"/>
    </location>
</feature>
<reference evidence="2 3" key="1">
    <citation type="journal article" date="2019" name="Sci. Rep.">
        <title>Orb-weaving spider Araneus ventricosus genome elucidates the spidroin gene catalogue.</title>
        <authorList>
            <person name="Kono N."/>
            <person name="Nakamura H."/>
            <person name="Ohtoshi R."/>
            <person name="Moran D.A.P."/>
            <person name="Shinohara A."/>
            <person name="Yoshida Y."/>
            <person name="Fujiwara M."/>
            <person name="Mori M."/>
            <person name="Tomita M."/>
            <person name="Arakawa K."/>
        </authorList>
    </citation>
    <scope>NUCLEOTIDE SEQUENCE [LARGE SCALE GENOMIC DNA]</scope>
</reference>
<keyword evidence="3" id="KW-1185">Reference proteome</keyword>
<name>A0A4Y2G7B7_ARAVE</name>
<evidence type="ECO:0000313" key="2">
    <source>
        <dbReference type="EMBL" id="GBM49271.1"/>
    </source>
</evidence>
<dbReference type="AlphaFoldDB" id="A0A4Y2G7B7"/>
<sequence length="126" mass="13790">MCRIPETNSAHKNRNNNFDSNKYLVNSNNSYAQKANGTSANTLDSEQQMASPAHRPANNVNNQSAAFASTCIESNVNNCTPPGVAIMIVQEGTPLKHLLYRRDLKSLHQAPQLDSAQTLQIPLISL</sequence>
<evidence type="ECO:0000256" key="1">
    <source>
        <dbReference type="SAM" id="MobiDB-lite"/>
    </source>
</evidence>
<organism evidence="2 3">
    <name type="scientific">Araneus ventricosus</name>
    <name type="common">Orbweaver spider</name>
    <name type="synonym">Epeira ventricosa</name>
    <dbReference type="NCBI Taxonomy" id="182803"/>
    <lineage>
        <taxon>Eukaryota</taxon>
        <taxon>Metazoa</taxon>
        <taxon>Ecdysozoa</taxon>
        <taxon>Arthropoda</taxon>
        <taxon>Chelicerata</taxon>
        <taxon>Arachnida</taxon>
        <taxon>Araneae</taxon>
        <taxon>Araneomorphae</taxon>
        <taxon>Entelegynae</taxon>
        <taxon>Araneoidea</taxon>
        <taxon>Araneidae</taxon>
        <taxon>Araneus</taxon>
    </lineage>
</organism>
<gene>
    <name evidence="2" type="ORF">AVEN_215649_1</name>
</gene>
<dbReference type="OrthoDB" id="6435177at2759"/>
<evidence type="ECO:0000313" key="3">
    <source>
        <dbReference type="Proteomes" id="UP000499080"/>
    </source>
</evidence>
<dbReference type="EMBL" id="BGPR01176717">
    <property type="protein sequence ID" value="GBM49271.1"/>
    <property type="molecule type" value="Genomic_DNA"/>
</dbReference>
<protein>
    <submittedName>
        <fullName evidence="2">Uncharacterized protein</fullName>
    </submittedName>
</protein>
<proteinExistence type="predicted"/>
<accession>A0A4Y2G7B7</accession>
<dbReference type="Proteomes" id="UP000499080">
    <property type="component" value="Unassembled WGS sequence"/>
</dbReference>
<feature type="region of interest" description="Disordered" evidence="1">
    <location>
        <begin position="33"/>
        <end position="61"/>
    </location>
</feature>
<feature type="compositionally biased region" description="Polar residues" evidence="1">
    <location>
        <begin position="33"/>
        <end position="50"/>
    </location>
</feature>
<comment type="caution">
    <text evidence="2">The sequence shown here is derived from an EMBL/GenBank/DDBJ whole genome shotgun (WGS) entry which is preliminary data.</text>
</comment>